<dbReference type="OrthoDB" id="244770at2759"/>
<gene>
    <name evidence="2" type="ORF">C4B63_74g4</name>
</gene>
<evidence type="ECO:0000256" key="1">
    <source>
        <dbReference type="SAM" id="MobiDB-lite"/>
    </source>
</evidence>
<sequence>MLVECGAGNPMGFRLMPSDEVRNFISSPMTSAFGDLCGTGYTLFHKCAGTESGSSNETSTATTFLSQSPSRTDGVLTSSHNSSVEVGSVRGVSFAIPSNENWNIGQTQKPLCDRYAVSFDEVRYNYNTANGNEKSGNVFLMRDPLSSWKSSLGPFNADTGSGGSGSTRNGTFSMNGATEFNRANTASSFLGCNDIPTSPGVSHSGINISIGDAGRSMLGQKNSLKVRQPSWAPPEQLRVMMPSLLCFSNFDGEKRLKEKTLRFKMLPSPVPYELFFAETLSNPSVERMNQYRSTMMRWYKRILPAQENTRARVRQRCPSPPKRLIQEAAILDAAELQSWSEQCCRWWDETSRKRTRRGHRGGKAVVNMGNAQMSAAKQQREIENANLAGDEKRHFTAGHSNFLPSAADASLRAQLDEENDQAWMNWVKDNLEETFLKEE</sequence>
<dbReference type="VEuPathDB" id="TriTrypDB:TcCLB.510829.10"/>
<dbReference type="VEuPathDB" id="TriTrypDB:BCY84_09060"/>
<feature type="compositionally biased region" description="Low complexity" evidence="1">
    <location>
        <begin position="51"/>
        <end position="63"/>
    </location>
</feature>
<feature type="compositionally biased region" description="Polar residues" evidence="1">
    <location>
        <begin position="64"/>
        <end position="79"/>
    </location>
</feature>
<dbReference type="VEuPathDB" id="TriTrypDB:C3747_224g54"/>
<proteinExistence type="predicted"/>
<reference evidence="2 3" key="1">
    <citation type="journal article" date="2018" name="Microb. Genom.">
        <title>Expanding an expanded genome: long-read sequencing of Trypanosoma cruzi.</title>
        <authorList>
            <person name="Berna L."/>
            <person name="Rodriguez M."/>
            <person name="Chiribao M.L."/>
            <person name="Parodi-Talice A."/>
            <person name="Pita S."/>
            <person name="Rijo G."/>
            <person name="Alvarez-Valin F."/>
            <person name="Robello C."/>
        </authorList>
    </citation>
    <scope>NUCLEOTIDE SEQUENCE [LARGE SCALE GENOMIC DNA]</scope>
    <source>
        <strain evidence="2 3">Dm28c</strain>
    </source>
</reference>
<dbReference type="VEuPathDB" id="TriTrypDB:ECC02_006205"/>
<dbReference type="Proteomes" id="UP000246121">
    <property type="component" value="Unassembled WGS sequence"/>
</dbReference>
<protein>
    <submittedName>
        <fullName evidence="2">Uncharacterized protein</fullName>
    </submittedName>
</protein>
<dbReference type="VEuPathDB" id="TriTrypDB:TcCLB.509279.10"/>
<evidence type="ECO:0000313" key="2">
    <source>
        <dbReference type="EMBL" id="PWU88402.1"/>
    </source>
</evidence>
<dbReference type="VEuPathDB" id="TriTrypDB:TCSYLVIO_002459"/>
<dbReference type="EMBL" id="PRFA01000074">
    <property type="protein sequence ID" value="PWU88402.1"/>
    <property type="molecule type" value="Genomic_DNA"/>
</dbReference>
<dbReference type="VEuPathDB" id="TriTrypDB:TcG_12529"/>
<dbReference type="VEuPathDB" id="TriTrypDB:TcCL_Unassigned06075"/>
<accession>A0A2V2UYX0</accession>
<dbReference type="VEuPathDB" id="TriTrypDB:TCDM_08811"/>
<evidence type="ECO:0000313" key="3">
    <source>
        <dbReference type="Proteomes" id="UP000246121"/>
    </source>
</evidence>
<dbReference type="VEuPathDB" id="TriTrypDB:Tc_MARK_1173"/>
<dbReference type="VEuPathDB" id="TriTrypDB:C4B63_74g4"/>
<name>A0A2V2UYX0_TRYCR</name>
<dbReference type="VEuPathDB" id="TriTrypDB:TcBrA4_0117180"/>
<dbReference type="AlphaFoldDB" id="A0A2V2UYX0"/>
<comment type="caution">
    <text evidence="2">The sequence shown here is derived from an EMBL/GenBank/DDBJ whole genome shotgun (WGS) entry which is preliminary data.</text>
</comment>
<feature type="region of interest" description="Disordered" evidence="1">
    <location>
        <begin position="51"/>
        <end position="79"/>
    </location>
</feature>
<organism evidence="2 3">
    <name type="scientific">Trypanosoma cruzi</name>
    <dbReference type="NCBI Taxonomy" id="5693"/>
    <lineage>
        <taxon>Eukaryota</taxon>
        <taxon>Discoba</taxon>
        <taxon>Euglenozoa</taxon>
        <taxon>Kinetoplastea</taxon>
        <taxon>Metakinetoplastina</taxon>
        <taxon>Trypanosomatida</taxon>
        <taxon>Trypanosomatidae</taxon>
        <taxon>Trypanosoma</taxon>
        <taxon>Schizotrypanum</taxon>
    </lineage>
</organism>